<keyword evidence="1" id="KW-0378">Hydrolase</keyword>
<dbReference type="Gene3D" id="3.40.50.1240">
    <property type="entry name" value="Phosphoglycerate mutase-like"/>
    <property type="match status" value="1"/>
</dbReference>
<protein>
    <submittedName>
        <fullName evidence="2">Histidine phosphatase family protein</fullName>
    </submittedName>
</protein>
<dbReference type="PANTHER" id="PTHR20935">
    <property type="entry name" value="PHOSPHOGLYCERATE MUTASE-RELATED"/>
    <property type="match status" value="1"/>
</dbReference>
<evidence type="ECO:0000313" key="3">
    <source>
        <dbReference type="Proteomes" id="UP001191082"/>
    </source>
</evidence>
<dbReference type="CDD" id="cd07040">
    <property type="entry name" value="HP"/>
    <property type="match status" value="1"/>
</dbReference>
<keyword evidence="3" id="KW-1185">Reference proteome</keyword>
<dbReference type="InterPro" id="IPR013078">
    <property type="entry name" value="His_Pase_superF_clade-1"/>
</dbReference>
<dbReference type="SMART" id="SM00855">
    <property type="entry name" value="PGAM"/>
    <property type="match status" value="1"/>
</dbReference>
<accession>A0ABY2XAN4</accession>
<dbReference type="Proteomes" id="UP001191082">
    <property type="component" value="Unassembled WGS sequence"/>
</dbReference>
<dbReference type="InterPro" id="IPR029033">
    <property type="entry name" value="His_PPase_superfam"/>
</dbReference>
<evidence type="ECO:0000313" key="2">
    <source>
        <dbReference type="EMBL" id="TMV13438.1"/>
    </source>
</evidence>
<reference evidence="2 3" key="1">
    <citation type="submission" date="2019-05" db="EMBL/GenBank/DDBJ databases">
        <title>Marivita sp. nov. isolated from sea sediment.</title>
        <authorList>
            <person name="Kim W."/>
        </authorList>
    </citation>
    <scope>NUCLEOTIDE SEQUENCE [LARGE SCALE GENOMIC DNA]</scope>
    <source>
        <strain evidence="2 3">CAU 1492</strain>
    </source>
</reference>
<dbReference type="Pfam" id="PF00300">
    <property type="entry name" value="His_Phos_1"/>
    <property type="match status" value="1"/>
</dbReference>
<dbReference type="RefSeq" id="WP_138863993.1">
    <property type="nucleotide sequence ID" value="NZ_VCPC01000002.1"/>
</dbReference>
<organism evidence="2 3">
    <name type="scientific">Arenibacterium halophilum</name>
    <dbReference type="NCBI Taxonomy" id="2583821"/>
    <lineage>
        <taxon>Bacteria</taxon>
        <taxon>Pseudomonadati</taxon>
        <taxon>Pseudomonadota</taxon>
        <taxon>Alphaproteobacteria</taxon>
        <taxon>Rhodobacterales</taxon>
        <taxon>Paracoccaceae</taxon>
        <taxon>Arenibacterium</taxon>
    </lineage>
</organism>
<evidence type="ECO:0000256" key="1">
    <source>
        <dbReference type="ARBA" id="ARBA00022801"/>
    </source>
</evidence>
<sequence length="217" mass="24308">MAELIVVRHGQASFGADNYDSLSQVGHEQARLAGDALRDMGWVPDRVITGTLTRQKETLESMGFRAGTPEEHPGFNEYDFHDLLHVRYAGDVPVAVKGERKTHFRTLRETIFEWQDGGIVGARETWAEFETRTGDALRFATKTDARRVLVVSSGGVIGQLVARALNAPVRMMMEVNLQVKNASFTRFVFKGDRFMLSEFNATPHLEFAGRADILTYS</sequence>
<gene>
    <name evidence="2" type="ORF">FGK64_11890</name>
</gene>
<dbReference type="InterPro" id="IPR051021">
    <property type="entry name" value="Mito_Ser/Thr_phosphatase"/>
</dbReference>
<name>A0ABY2XAN4_9RHOB</name>
<proteinExistence type="predicted"/>
<dbReference type="SUPFAM" id="SSF53254">
    <property type="entry name" value="Phosphoglycerate mutase-like"/>
    <property type="match status" value="1"/>
</dbReference>
<comment type="caution">
    <text evidence="2">The sequence shown here is derived from an EMBL/GenBank/DDBJ whole genome shotgun (WGS) entry which is preliminary data.</text>
</comment>
<dbReference type="PANTHER" id="PTHR20935:SF0">
    <property type="entry name" value="SERINE_THREONINE-PROTEIN PHOSPHATASE PGAM5, MITOCHONDRIAL"/>
    <property type="match status" value="1"/>
</dbReference>
<dbReference type="EMBL" id="VCPC01000002">
    <property type="protein sequence ID" value="TMV13438.1"/>
    <property type="molecule type" value="Genomic_DNA"/>
</dbReference>